<comment type="caution">
    <text evidence="6">The sequence shown here is derived from an EMBL/GenBank/DDBJ whole genome shotgun (WGS) entry which is preliminary data.</text>
</comment>
<accession>A0A5N5NBF3</accession>
<dbReference type="SUPFAM" id="SSF101936">
    <property type="entry name" value="DNA-binding pseudobarrel domain"/>
    <property type="match status" value="2"/>
</dbReference>
<evidence type="ECO:0000313" key="6">
    <source>
        <dbReference type="EMBL" id="KAB5563686.1"/>
    </source>
</evidence>
<keyword evidence="3" id="KW-0238">DNA-binding</keyword>
<sequence>MNAGAGFMGFHIIFYTKQLTSMDIQRGLVLPRCSLERLQSFHGTIELSTIFESAAGNRLVDPVTIHCSTRAGDLVFKTGWYALARDAGLRSGDTVTFYQEVNGEARYKFKLRNGGSNDDFPFSFVQWLRKKLTRIDIERGLVLPPDSNLELLPPFQGTMELSTIVESAEGTPLAEPVTIHCSTRSGRPAFTTGWYEIARYVGLTGGDIVYFYQEFSEGAQYRMRVRSAG</sequence>
<evidence type="ECO:0000256" key="2">
    <source>
        <dbReference type="ARBA" id="ARBA00023015"/>
    </source>
</evidence>
<dbReference type="Proteomes" id="UP000326939">
    <property type="component" value="Chromosome 3"/>
</dbReference>
<gene>
    <name evidence="6" type="ORF">DKX38_003740</name>
</gene>
<dbReference type="Gene3D" id="2.40.330.10">
    <property type="entry name" value="DNA-binding pseudobarrel domain"/>
    <property type="match status" value="2"/>
</dbReference>
<dbReference type="GO" id="GO:0003677">
    <property type="term" value="F:DNA binding"/>
    <property type="evidence" value="ECO:0007669"/>
    <property type="project" value="UniProtKB-KW"/>
</dbReference>
<dbReference type="InterPro" id="IPR015300">
    <property type="entry name" value="DNA-bd_pseudobarrel_sf"/>
</dbReference>
<keyword evidence="4" id="KW-0804">Transcription</keyword>
<keyword evidence="2" id="KW-0805">Transcription regulation</keyword>
<keyword evidence="7" id="KW-1185">Reference proteome</keyword>
<name>A0A5N5NBF3_9ROSI</name>
<evidence type="ECO:0000256" key="3">
    <source>
        <dbReference type="ARBA" id="ARBA00023125"/>
    </source>
</evidence>
<reference evidence="7" key="1">
    <citation type="journal article" date="2019" name="Gigascience">
        <title>De novo genome assembly of the endangered Acer yangbiense, a plant species with extremely small populations endemic to Yunnan Province, China.</title>
        <authorList>
            <person name="Yang J."/>
            <person name="Wariss H.M."/>
            <person name="Tao L."/>
            <person name="Zhang R."/>
            <person name="Yun Q."/>
            <person name="Hollingsworth P."/>
            <person name="Dao Z."/>
            <person name="Luo G."/>
            <person name="Guo H."/>
            <person name="Ma Y."/>
            <person name="Sun W."/>
        </authorList>
    </citation>
    <scope>NUCLEOTIDE SEQUENCE [LARGE SCALE GENOMIC DNA]</scope>
    <source>
        <strain evidence="7">cv. br00</strain>
    </source>
</reference>
<evidence type="ECO:0000256" key="5">
    <source>
        <dbReference type="ARBA" id="ARBA00023242"/>
    </source>
</evidence>
<evidence type="ECO:0000256" key="4">
    <source>
        <dbReference type="ARBA" id="ARBA00023163"/>
    </source>
</evidence>
<evidence type="ECO:0000313" key="7">
    <source>
        <dbReference type="Proteomes" id="UP000326939"/>
    </source>
</evidence>
<dbReference type="EMBL" id="VDCV01000003">
    <property type="protein sequence ID" value="KAB5563686.1"/>
    <property type="molecule type" value="Genomic_DNA"/>
</dbReference>
<protein>
    <recommendedName>
        <fullName evidence="8">TF-B3 domain-containing protein</fullName>
    </recommendedName>
</protein>
<evidence type="ECO:0000256" key="1">
    <source>
        <dbReference type="ARBA" id="ARBA00004123"/>
    </source>
</evidence>
<keyword evidence="5" id="KW-0539">Nucleus</keyword>
<dbReference type="AlphaFoldDB" id="A0A5N5NBF3"/>
<dbReference type="GO" id="GO:0005634">
    <property type="term" value="C:nucleus"/>
    <property type="evidence" value="ECO:0007669"/>
    <property type="project" value="UniProtKB-SubCell"/>
</dbReference>
<organism evidence="6 7">
    <name type="scientific">Salix brachista</name>
    <dbReference type="NCBI Taxonomy" id="2182728"/>
    <lineage>
        <taxon>Eukaryota</taxon>
        <taxon>Viridiplantae</taxon>
        <taxon>Streptophyta</taxon>
        <taxon>Embryophyta</taxon>
        <taxon>Tracheophyta</taxon>
        <taxon>Spermatophyta</taxon>
        <taxon>Magnoliopsida</taxon>
        <taxon>eudicotyledons</taxon>
        <taxon>Gunneridae</taxon>
        <taxon>Pentapetalae</taxon>
        <taxon>rosids</taxon>
        <taxon>fabids</taxon>
        <taxon>Malpighiales</taxon>
        <taxon>Salicaceae</taxon>
        <taxon>Saliceae</taxon>
        <taxon>Salix</taxon>
    </lineage>
</organism>
<proteinExistence type="predicted"/>
<evidence type="ECO:0008006" key="8">
    <source>
        <dbReference type="Google" id="ProtNLM"/>
    </source>
</evidence>
<comment type="subcellular location">
    <subcellularLocation>
        <location evidence="1">Nucleus</location>
    </subcellularLocation>
</comment>